<dbReference type="EMBL" id="JAAXYH010000001">
    <property type="protein sequence ID" value="NMH64000.1"/>
    <property type="molecule type" value="Genomic_DNA"/>
</dbReference>
<evidence type="ECO:0000259" key="2">
    <source>
        <dbReference type="SMART" id="SM00923"/>
    </source>
</evidence>
<feature type="region of interest" description="Disordered" evidence="1">
    <location>
        <begin position="1"/>
        <end position="33"/>
    </location>
</feature>
<comment type="caution">
    <text evidence="3">The sequence shown here is derived from an EMBL/GenBank/DDBJ whole genome shotgun (WGS) entry which is preliminary data.</text>
</comment>
<dbReference type="Pfam" id="PF03621">
    <property type="entry name" value="MbtH"/>
    <property type="match status" value="1"/>
</dbReference>
<evidence type="ECO:0000313" key="3">
    <source>
        <dbReference type="EMBL" id="NMH64000.1"/>
    </source>
</evidence>
<feature type="domain" description="MbtH-like" evidence="2">
    <location>
        <begin position="37"/>
        <end position="87"/>
    </location>
</feature>
<dbReference type="InterPro" id="IPR005153">
    <property type="entry name" value="MbtH-like_dom"/>
</dbReference>
<reference evidence="3" key="1">
    <citation type="submission" date="2020-04" db="EMBL/GenBank/DDBJ databases">
        <title>Description of Shewanella salipaludis sp. nov., isolated from a salt marsh.</title>
        <authorList>
            <person name="Park S."/>
            <person name="Yoon J.-H."/>
        </authorList>
    </citation>
    <scope>NUCLEOTIDE SEQUENCE</scope>
    <source>
        <strain evidence="3">SHSM-M6</strain>
    </source>
</reference>
<gene>
    <name evidence="3" type="ORF">HC757_02265</name>
</gene>
<organism evidence="3 4">
    <name type="scientific">Shewanella salipaludis</name>
    <dbReference type="NCBI Taxonomy" id="2723052"/>
    <lineage>
        <taxon>Bacteria</taxon>
        <taxon>Pseudomonadati</taxon>
        <taxon>Pseudomonadota</taxon>
        <taxon>Gammaproteobacteria</taxon>
        <taxon>Alteromonadales</taxon>
        <taxon>Shewanellaceae</taxon>
        <taxon>Shewanella</taxon>
    </lineage>
</organism>
<dbReference type="GO" id="GO:0005829">
    <property type="term" value="C:cytosol"/>
    <property type="evidence" value="ECO:0007669"/>
    <property type="project" value="TreeGrafter"/>
</dbReference>
<dbReference type="GO" id="GO:0019290">
    <property type="term" value="P:siderophore biosynthetic process"/>
    <property type="evidence" value="ECO:0007669"/>
    <property type="project" value="TreeGrafter"/>
</dbReference>
<dbReference type="InterPro" id="IPR038020">
    <property type="entry name" value="MbtH-like_sf"/>
</dbReference>
<dbReference type="Proteomes" id="UP000737113">
    <property type="component" value="Unassembled WGS sequence"/>
</dbReference>
<accession>A0A972FPZ6</accession>
<dbReference type="Gene3D" id="3.90.820.10">
    <property type="entry name" value="Structural Genomics, Unknown Function 30-nov-00 1gh9 Mol_id"/>
    <property type="match status" value="1"/>
</dbReference>
<dbReference type="SUPFAM" id="SSF160582">
    <property type="entry name" value="MbtH-like"/>
    <property type="match status" value="1"/>
</dbReference>
<dbReference type="PANTHER" id="PTHR38444">
    <property type="entry name" value="ENTEROBACTIN BIOSYNTHESIS PROTEIN YBDZ"/>
    <property type="match status" value="1"/>
</dbReference>
<dbReference type="AlphaFoldDB" id="A0A972FPZ6"/>
<evidence type="ECO:0000256" key="1">
    <source>
        <dbReference type="SAM" id="MobiDB-lite"/>
    </source>
</evidence>
<proteinExistence type="predicted"/>
<dbReference type="InterPro" id="IPR037407">
    <property type="entry name" value="MLP_fam"/>
</dbReference>
<keyword evidence="4" id="KW-1185">Reference proteome</keyword>
<dbReference type="PANTHER" id="PTHR38444:SF1">
    <property type="entry name" value="ENTEROBACTIN BIOSYNTHESIS PROTEIN YBDZ"/>
    <property type="match status" value="1"/>
</dbReference>
<evidence type="ECO:0000313" key="4">
    <source>
        <dbReference type="Proteomes" id="UP000737113"/>
    </source>
</evidence>
<dbReference type="RefSeq" id="WP_169562668.1">
    <property type="nucleotide sequence ID" value="NZ_JAAXYH010000001.1"/>
</dbReference>
<dbReference type="SMART" id="SM00923">
    <property type="entry name" value="MbtH"/>
    <property type="match status" value="1"/>
</dbReference>
<name>A0A972FPZ6_9GAMM</name>
<protein>
    <submittedName>
        <fullName evidence="3">MbtH family protein</fullName>
    </submittedName>
</protein>
<sequence length="91" mass="9945">MFDSEIQDSGSPTADLPTRAVATPSVETGKDSSQYLNPFDDPGHLFLVLINEEQQLSLWPEFAAVPAGWRPVFGPQARNHCLEQIESGAFA</sequence>